<keyword evidence="3" id="KW-1133">Transmembrane helix</keyword>
<evidence type="ECO:0000256" key="3">
    <source>
        <dbReference type="SAM" id="Phobius"/>
    </source>
</evidence>
<dbReference type="GO" id="GO:0016020">
    <property type="term" value="C:membrane"/>
    <property type="evidence" value="ECO:0007669"/>
    <property type="project" value="UniProtKB-SubCell"/>
</dbReference>
<feature type="transmembrane region" description="Helical" evidence="3">
    <location>
        <begin position="135"/>
        <end position="156"/>
    </location>
</feature>
<dbReference type="InterPro" id="IPR050327">
    <property type="entry name" value="Proton-linked_MCT"/>
</dbReference>
<dbReference type="PANTHER" id="PTHR11360:SF284">
    <property type="entry name" value="EG:103B4.3 PROTEIN-RELATED"/>
    <property type="match status" value="1"/>
</dbReference>
<dbReference type="SUPFAM" id="SSF103473">
    <property type="entry name" value="MFS general substrate transporter"/>
    <property type="match status" value="1"/>
</dbReference>
<dbReference type="InterPro" id="IPR011701">
    <property type="entry name" value="MFS"/>
</dbReference>
<dbReference type="InterPro" id="IPR036259">
    <property type="entry name" value="MFS_trans_sf"/>
</dbReference>
<accession>A0A1Y1W040</accession>
<comment type="subcellular location">
    <subcellularLocation>
        <location evidence="1">Membrane</location>
        <topology evidence="1">Multi-pass membrane protein</topology>
    </subcellularLocation>
</comment>
<keyword evidence="3" id="KW-0812">Transmembrane</keyword>
<protein>
    <submittedName>
        <fullName evidence="4">MFS general substrate transporter</fullName>
    </submittedName>
</protein>
<sequence length="466" mass="50590">MYKKALSRLSKLPKIGLTKGFCITHPNLSASIVVVAAFMGMFLGSGVTNSYGVFEEEYEKLFSTENTGASRSISPAIAIGAVHVSSNYLFTTIAGALCERVGMGLTTLVGGIMLSAGLFAAGFCSEVWQLTLTQGILSGAGVGTVFIVVSTIPTSWFRKKQGFLIGLVHSGSGVGGLVLAPLTRWLINQYSLSNAVKILAVILGIGIALVSVGMSTKPGRAHRGRGRRPRSSRTARWHPIVTGCSNSSLRFSSLAAKKRHSVRSFGVRDVHSTKGVLRSKEFWFLNVAVMLAEAGFYVVLFFLPGVLDRHWPHERAGRPDHRCGEWRDDHRTDHDRIHRRCGGQRQHVLRHAHAGHDLVLLCVVPGQVVHDYDDICMRVWAVCGQPDADGATVLGDTVWPERTGKQCWVVGDWDGANHFGCPCRRQGPTSSGYGTVALFCGGVYLIATLSILALRIGVSRKVWLKI</sequence>
<proteinExistence type="inferred from homology"/>
<reference evidence="4 5" key="1">
    <citation type="submission" date="2016-07" db="EMBL/GenBank/DDBJ databases">
        <title>Pervasive Adenine N6-methylation of Active Genes in Fungi.</title>
        <authorList>
            <consortium name="DOE Joint Genome Institute"/>
            <person name="Mondo S.J."/>
            <person name="Dannebaum R.O."/>
            <person name="Kuo R.C."/>
            <person name="Labutti K."/>
            <person name="Haridas S."/>
            <person name="Kuo A."/>
            <person name="Salamov A."/>
            <person name="Ahrendt S.R."/>
            <person name="Lipzen A."/>
            <person name="Sullivan W."/>
            <person name="Andreopoulos W.B."/>
            <person name="Clum A."/>
            <person name="Lindquist E."/>
            <person name="Daum C."/>
            <person name="Ramamoorthy G.K."/>
            <person name="Gryganskyi A."/>
            <person name="Culley D."/>
            <person name="Magnuson J.K."/>
            <person name="James T.Y."/>
            <person name="O'Malley M.A."/>
            <person name="Stajich J.E."/>
            <person name="Spatafora J.W."/>
            <person name="Visel A."/>
            <person name="Grigoriev I.V."/>
        </authorList>
    </citation>
    <scope>NUCLEOTIDE SEQUENCE [LARGE SCALE GENOMIC DNA]</scope>
    <source>
        <strain evidence="4 5">ATCC 12442</strain>
    </source>
</reference>
<feature type="transmembrane region" description="Helical" evidence="3">
    <location>
        <begin position="195"/>
        <end position="215"/>
    </location>
</feature>
<dbReference type="Proteomes" id="UP000193922">
    <property type="component" value="Unassembled WGS sequence"/>
</dbReference>
<feature type="transmembrane region" description="Helical" evidence="3">
    <location>
        <begin position="163"/>
        <end position="183"/>
    </location>
</feature>
<dbReference type="Pfam" id="PF07690">
    <property type="entry name" value="MFS_1"/>
    <property type="match status" value="1"/>
</dbReference>
<comment type="similarity">
    <text evidence="2">Belongs to the major facilitator superfamily. Monocarboxylate porter (TC 2.A.1.13) family.</text>
</comment>
<dbReference type="OrthoDB" id="6499973at2759"/>
<dbReference type="Gene3D" id="1.20.1250.20">
    <property type="entry name" value="MFS general substrate transporter like domains"/>
    <property type="match status" value="1"/>
</dbReference>
<name>A0A1Y1W040_9FUNG</name>
<feature type="transmembrane region" description="Helical" evidence="3">
    <location>
        <begin position="282"/>
        <end position="303"/>
    </location>
</feature>
<dbReference type="PANTHER" id="PTHR11360">
    <property type="entry name" value="MONOCARBOXYLATE TRANSPORTER"/>
    <property type="match status" value="1"/>
</dbReference>
<comment type="caution">
    <text evidence="4">The sequence shown here is derived from an EMBL/GenBank/DDBJ whole genome shotgun (WGS) entry which is preliminary data.</text>
</comment>
<feature type="transmembrane region" description="Helical" evidence="3">
    <location>
        <begin position="102"/>
        <end position="123"/>
    </location>
</feature>
<dbReference type="RefSeq" id="XP_040740831.1">
    <property type="nucleotide sequence ID" value="XM_040885731.1"/>
</dbReference>
<keyword evidence="5" id="KW-1185">Reference proteome</keyword>
<evidence type="ECO:0000256" key="1">
    <source>
        <dbReference type="ARBA" id="ARBA00004141"/>
    </source>
</evidence>
<dbReference type="EMBL" id="MCFD01000014">
    <property type="protein sequence ID" value="ORX66872.1"/>
    <property type="molecule type" value="Genomic_DNA"/>
</dbReference>
<feature type="transmembrane region" description="Helical" evidence="3">
    <location>
        <begin position="72"/>
        <end position="90"/>
    </location>
</feature>
<feature type="transmembrane region" description="Helical" evidence="3">
    <location>
        <begin position="436"/>
        <end position="458"/>
    </location>
</feature>
<evidence type="ECO:0000313" key="5">
    <source>
        <dbReference type="Proteomes" id="UP000193922"/>
    </source>
</evidence>
<keyword evidence="3" id="KW-0472">Membrane</keyword>
<organism evidence="4 5">
    <name type="scientific">Linderina pennispora</name>
    <dbReference type="NCBI Taxonomy" id="61395"/>
    <lineage>
        <taxon>Eukaryota</taxon>
        <taxon>Fungi</taxon>
        <taxon>Fungi incertae sedis</taxon>
        <taxon>Zoopagomycota</taxon>
        <taxon>Kickxellomycotina</taxon>
        <taxon>Kickxellomycetes</taxon>
        <taxon>Kickxellales</taxon>
        <taxon>Kickxellaceae</taxon>
        <taxon>Linderina</taxon>
    </lineage>
</organism>
<evidence type="ECO:0000256" key="2">
    <source>
        <dbReference type="ARBA" id="ARBA00006727"/>
    </source>
</evidence>
<gene>
    <name evidence="4" type="ORF">DL89DRAFT_259980</name>
</gene>
<dbReference type="GeneID" id="63802379"/>
<feature type="transmembrane region" description="Helical" evidence="3">
    <location>
        <begin position="21"/>
        <end position="43"/>
    </location>
</feature>
<dbReference type="GO" id="GO:0022857">
    <property type="term" value="F:transmembrane transporter activity"/>
    <property type="evidence" value="ECO:0007669"/>
    <property type="project" value="InterPro"/>
</dbReference>
<dbReference type="AlphaFoldDB" id="A0A1Y1W040"/>
<evidence type="ECO:0000313" key="4">
    <source>
        <dbReference type="EMBL" id="ORX66872.1"/>
    </source>
</evidence>